<accession>A0ABD2A7S1</accession>
<reference evidence="2 3" key="1">
    <citation type="journal article" date="2024" name="Ann. Entomol. Soc. Am.">
        <title>Genomic analyses of the southern and eastern yellowjacket wasps (Hymenoptera: Vespidae) reveal evolutionary signatures of social life.</title>
        <authorList>
            <person name="Catto M.A."/>
            <person name="Caine P.B."/>
            <person name="Orr S.E."/>
            <person name="Hunt B.G."/>
            <person name="Goodisman M.A.D."/>
        </authorList>
    </citation>
    <scope>NUCLEOTIDE SEQUENCE [LARGE SCALE GENOMIC DNA]</scope>
    <source>
        <strain evidence="2">233</strain>
        <tissue evidence="2">Head and thorax</tissue>
    </source>
</reference>
<dbReference type="Proteomes" id="UP001607302">
    <property type="component" value="Unassembled WGS sequence"/>
</dbReference>
<protein>
    <submittedName>
        <fullName evidence="2">Uncharacterized protein</fullName>
    </submittedName>
</protein>
<evidence type="ECO:0000256" key="1">
    <source>
        <dbReference type="SAM" id="MobiDB-lite"/>
    </source>
</evidence>
<comment type="caution">
    <text evidence="2">The sequence shown here is derived from an EMBL/GenBank/DDBJ whole genome shotgun (WGS) entry which is preliminary data.</text>
</comment>
<dbReference type="EMBL" id="JAUDFV010000154">
    <property type="protein sequence ID" value="KAL2716659.1"/>
    <property type="molecule type" value="Genomic_DNA"/>
</dbReference>
<evidence type="ECO:0000313" key="2">
    <source>
        <dbReference type="EMBL" id="KAL2716659.1"/>
    </source>
</evidence>
<feature type="compositionally biased region" description="Basic and acidic residues" evidence="1">
    <location>
        <begin position="221"/>
        <end position="231"/>
    </location>
</feature>
<sequence>MACSCKIEADLGDARNGQNPHLWVNTGFRRPLRLSFRGSRPEKRFANYRVIALPQSVEPQTHSLENRNERSALSRRVQASMVLLPLVPITRISQRAICESSRVPGGPFALWGYHNSPILQNRAGFHLPGISELMKRELDSSRRVREKEDRNPLAREGILGVENGKDPMETFPNGISEVIESYESRLQFVARFFLEPHGTWLCHYLDSYEKSKERKKKKRKEERGTRGDHKGTRPLVAVKEQGTEEKRCGKMDKVEDEVARVETFSRPSNVGTISYDDADPIEPALFSNFKSPLALSSAPSDIKRPCTDNIPKSRQTNKIVRDGSLCSLVAFSAECRGFSFEDDREKRRTLRNVTSGFEDLLARNDRGKWNAIMDVVRAPPAVKAAS</sequence>
<name>A0ABD2A7S1_VESSQ</name>
<feature type="region of interest" description="Disordered" evidence="1">
    <location>
        <begin position="212"/>
        <end position="232"/>
    </location>
</feature>
<evidence type="ECO:0000313" key="3">
    <source>
        <dbReference type="Proteomes" id="UP001607302"/>
    </source>
</evidence>
<keyword evidence="3" id="KW-1185">Reference proteome</keyword>
<gene>
    <name evidence="2" type="ORF">V1478_014335</name>
</gene>
<dbReference type="AlphaFoldDB" id="A0ABD2A7S1"/>
<organism evidence="2 3">
    <name type="scientific">Vespula squamosa</name>
    <name type="common">Southern yellow jacket</name>
    <name type="synonym">Wasp</name>
    <dbReference type="NCBI Taxonomy" id="30214"/>
    <lineage>
        <taxon>Eukaryota</taxon>
        <taxon>Metazoa</taxon>
        <taxon>Ecdysozoa</taxon>
        <taxon>Arthropoda</taxon>
        <taxon>Hexapoda</taxon>
        <taxon>Insecta</taxon>
        <taxon>Pterygota</taxon>
        <taxon>Neoptera</taxon>
        <taxon>Endopterygota</taxon>
        <taxon>Hymenoptera</taxon>
        <taxon>Apocrita</taxon>
        <taxon>Aculeata</taxon>
        <taxon>Vespoidea</taxon>
        <taxon>Vespidae</taxon>
        <taxon>Vespinae</taxon>
        <taxon>Vespula</taxon>
    </lineage>
</organism>
<proteinExistence type="predicted"/>